<sequence length="66" mass="7605">MIQIEEETYGVCCLGAVNEEGYLLELTLKETLRIAKEKWAAVVFIHALEERVQMFESIGFKTLKKI</sequence>
<dbReference type="RefSeq" id="WP_151864564.1">
    <property type="nucleotide sequence ID" value="NZ_WBZB01000004.1"/>
</dbReference>
<evidence type="ECO:0000313" key="1">
    <source>
        <dbReference type="EMBL" id="KAB3533238.1"/>
    </source>
</evidence>
<reference evidence="1 2" key="1">
    <citation type="submission" date="2019-10" db="EMBL/GenBank/DDBJ databases">
        <title>Alkaliphilus serpentinus sp. nov. and Alkaliphilus pronyensis sp. nov., two novel anaerobic alkaliphilic species isolated from the serpentinized-hosted hydrothermal field of the Prony Bay (New Caledonia).</title>
        <authorList>
            <person name="Postec A."/>
        </authorList>
    </citation>
    <scope>NUCLEOTIDE SEQUENCE [LARGE SCALE GENOMIC DNA]</scope>
    <source>
        <strain evidence="1 2">LacT</strain>
    </source>
</reference>
<keyword evidence="2" id="KW-1185">Reference proteome</keyword>
<comment type="caution">
    <text evidence="1">The sequence shown here is derived from an EMBL/GenBank/DDBJ whole genome shotgun (WGS) entry which is preliminary data.</text>
</comment>
<dbReference type="AlphaFoldDB" id="A0A833HRF6"/>
<protein>
    <submittedName>
        <fullName evidence="1">Uncharacterized protein</fullName>
    </submittedName>
</protein>
<accession>A0A833HRF6</accession>
<dbReference type="EMBL" id="WBZB01000004">
    <property type="protein sequence ID" value="KAB3533238.1"/>
    <property type="molecule type" value="Genomic_DNA"/>
</dbReference>
<dbReference type="Proteomes" id="UP000465601">
    <property type="component" value="Unassembled WGS sequence"/>
</dbReference>
<proteinExistence type="predicted"/>
<name>A0A833HRF6_9FIRM</name>
<gene>
    <name evidence="1" type="ORF">F8153_01445</name>
</gene>
<evidence type="ECO:0000313" key="2">
    <source>
        <dbReference type="Proteomes" id="UP000465601"/>
    </source>
</evidence>
<organism evidence="1 2">
    <name type="scientific">Alkaliphilus serpentinus</name>
    <dbReference type="NCBI Taxonomy" id="1482731"/>
    <lineage>
        <taxon>Bacteria</taxon>
        <taxon>Bacillati</taxon>
        <taxon>Bacillota</taxon>
        <taxon>Clostridia</taxon>
        <taxon>Peptostreptococcales</taxon>
        <taxon>Natronincolaceae</taxon>
        <taxon>Alkaliphilus</taxon>
    </lineage>
</organism>